<feature type="non-terminal residue" evidence="2">
    <location>
        <position position="109"/>
    </location>
</feature>
<dbReference type="Proteomes" id="UP000386466">
    <property type="component" value="Unassembled WGS sequence"/>
</dbReference>
<name>A0A485PC24_LYNPA</name>
<keyword evidence="3" id="KW-1185">Reference proteome</keyword>
<feature type="region of interest" description="Disordered" evidence="1">
    <location>
        <begin position="42"/>
        <end position="109"/>
    </location>
</feature>
<feature type="compositionally biased region" description="Basic and acidic residues" evidence="1">
    <location>
        <begin position="13"/>
        <end position="23"/>
    </location>
</feature>
<organism evidence="2 3">
    <name type="scientific">Lynx pardinus</name>
    <name type="common">Iberian lynx</name>
    <name type="synonym">Felis pardina</name>
    <dbReference type="NCBI Taxonomy" id="191816"/>
    <lineage>
        <taxon>Eukaryota</taxon>
        <taxon>Metazoa</taxon>
        <taxon>Chordata</taxon>
        <taxon>Craniata</taxon>
        <taxon>Vertebrata</taxon>
        <taxon>Euteleostomi</taxon>
        <taxon>Mammalia</taxon>
        <taxon>Eutheria</taxon>
        <taxon>Laurasiatheria</taxon>
        <taxon>Carnivora</taxon>
        <taxon>Feliformia</taxon>
        <taxon>Felidae</taxon>
        <taxon>Felinae</taxon>
        <taxon>Lynx</taxon>
    </lineage>
</organism>
<feature type="non-terminal residue" evidence="2">
    <location>
        <position position="1"/>
    </location>
</feature>
<reference evidence="2 3" key="1">
    <citation type="submission" date="2019-01" db="EMBL/GenBank/DDBJ databases">
        <authorList>
            <person name="Alioto T."/>
            <person name="Alioto T."/>
        </authorList>
    </citation>
    <scope>NUCLEOTIDE SEQUENCE [LARGE SCALE GENOMIC DNA]</scope>
</reference>
<evidence type="ECO:0000313" key="3">
    <source>
        <dbReference type="Proteomes" id="UP000386466"/>
    </source>
</evidence>
<evidence type="ECO:0000256" key="1">
    <source>
        <dbReference type="SAM" id="MobiDB-lite"/>
    </source>
</evidence>
<feature type="region of interest" description="Disordered" evidence="1">
    <location>
        <begin position="1"/>
        <end position="29"/>
    </location>
</feature>
<accession>A0A485PC24</accession>
<gene>
    <name evidence="2" type="ORF">LYPA_23C004557</name>
</gene>
<dbReference type="AlphaFoldDB" id="A0A485PC24"/>
<protein>
    <submittedName>
        <fullName evidence="2">Uncharacterized protein</fullName>
    </submittedName>
</protein>
<dbReference type="EMBL" id="CAAGRJ010035229">
    <property type="protein sequence ID" value="VFV44161.1"/>
    <property type="molecule type" value="Genomic_DNA"/>
</dbReference>
<proteinExistence type="predicted"/>
<sequence>NEDASSGGRRHDHGMVTERKESPLPKPISNRCMFFTHCAKEQPSTARDGGTSMLVGEHPGEIQHAHPQCPAARAWGSKGGGNQWEIQPWKPPSVGGEPQSRHKRRFARK</sequence>
<evidence type="ECO:0000313" key="2">
    <source>
        <dbReference type="EMBL" id="VFV44161.1"/>
    </source>
</evidence>